<dbReference type="OrthoDB" id="780295at2759"/>
<keyword evidence="8" id="KW-1185">Reference proteome</keyword>
<protein>
    <recommendedName>
        <fullName evidence="9">CCHC-type domain-containing protein</fullName>
    </recommendedName>
</protein>
<evidence type="ECO:0000313" key="8">
    <source>
        <dbReference type="Proteomes" id="UP000242715"/>
    </source>
</evidence>
<keyword evidence="3" id="KW-0479">Metal-binding</keyword>
<dbReference type="Pfam" id="PF22936">
    <property type="entry name" value="Pol_BBD"/>
    <property type="match status" value="1"/>
</dbReference>
<keyword evidence="2" id="KW-0378">Hydrolase</keyword>
<dbReference type="CDD" id="cd00303">
    <property type="entry name" value="retropepsin_like"/>
    <property type="match status" value="1"/>
</dbReference>
<accession>A0A2Z6MZD2</accession>
<dbReference type="SMART" id="SM00343">
    <property type="entry name" value="ZnF_C2HC"/>
    <property type="match status" value="1"/>
</dbReference>
<dbReference type="GO" id="GO:0006508">
    <property type="term" value="P:proteolysis"/>
    <property type="evidence" value="ECO:0007669"/>
    <property type="project" value="UniProtKB-KW"/>
</dbReference>
<dbReference type="InterPro" id="IPR001584">
    <property type="entry name" value="Integrase_cat-core"/>
</dbReference>
<evidence type="ECO:0000259" key="6">
    <source>
        <dbReference type="PROSITE" id="PS50994"/>
    </source>
</evidence>
<dbReference type="InterPro" id="IPR036397">
    <property type="entry name" value="RNaseH_sf"/>
</dbReference>
<organism evidence="7 8">
    <name type="scientific">Trifolium subterraneum</name>
    <name type="common">Subterranean clover</name>
    <dbReference type="NCBI Taxonomy" id="3900"/>
    <lineage>
        <taxon>Eukaryota</taxon>
        <taxon>Viridiplantae</taxon>
        <taxon>Streptophyta</taxon>
        <taxon>Embryophyta</taxon>
        <taxon>Tracheophyta</taxon>
        <taxon>Spermatophyta</taxon>
        <taxon>Magnoliopsida</taxon>
        <taxon>eudicotyledons</taxon>
        <taxon>Gunneridae</taxon>
        <taxon>Pentapetalae</taxon>
        <taxon>rosids</taxon>
        <taxon>fabids</taxon>
        <taxon>Fabales</taxon>
        <taxon>Fabaceae</taxon>
        <taxon>Papilionoideae</taxon>
        <taxon>50 kb inversion clade</taxon>
        <taxon>NPAAA clade</taxon>
        <taxon>Hologalegina</taxon>
        <taxon>IRL clade</taxon>
        <taxon>Trifolieae</taxon>
        <taxon>Trifolium</taxon>
    </lineage>
</organism>
<evidence type="ECO:0008006" key="9">
    <source>
        <dbReference type="Google" id="ProtNLM"/>
    </source>
</evidence>
<gene>
    <name evidence="7" type="ORF">TSUD_278780</name>
</gene>
<feature type="region of interest" description="Disordered" evidence="4">
    <location>
        <begin position="218"/>
        <end position="267"/>
    </location>
</feature>
<dbReference type="InterPro" id="IPR039537">
    <property type="entry name" value="Retrotran_Ty1/copia-like"/>
</dbReference>
<reference evidence="8" key="1">
    <citation type="journal article" date="2017" name="Front. Plant Sci.">
        <title>Climate Clever Clovers: New Paradigm to Reduce the Environmental Footprint of Ruminants by Breeding Low Methanogenic Forages Utilizing Haplotype Variation.</title>
        <authorList>
            <person name="Kaur P."/>
            <person name="Appels R."/>
            <person name="Bayer P.E."/>
            <person name="Keeble-Gagnere G."/>
            <person name="Wang J."/>
            <person name="Hirakawa H."/>
            <person name="Shirasawa K."/>
            <person name="Vercoe P."/>
            <person name="Stefanova K."/>
            <person name="Durmic Z."/>
            <person name="Nichols P."/>
            <person name="Revell C."/>
            <person name="Isobe S.N."/>
            <person name="Edwards D."/>
            <person name="Erskine W."/>
        </authorList>
    </citation>
    <scope>NUCLEOTIDE SEQUENCE [LARGE SCALE GENOMIC DNA]</scope>
    <source>
        <strain evidence="8">cv. Daliak</strain>
    </source>
</reference>
<feature type="domain" description="Integrase catalytic" evidence="6">
    <location>
        <begin position="408"/>
        <end position="580"/>
    </location>
</feature>
<keyword evidence="3" id="KW-0862">Zinc</keyword>
<dbReference type="GO" id="GO:0015074">
    <property type="term" value="P:DNA integration"/>
    <property type="evidence" value="ECO:0007669"/>
    <property type="project" value="InterPro"/>
</dbReference>
<name>A0A2Z6MZD2_TRISU</name>
<evidence type="ECO:0000256" key="1">
    <source>
        <dbReference type="ARBA" id="ARBA00022670"/>
    </source>
</evidence>
<dbReference type="SUPFAM" id="SSF57756">
    <property type="entry name" value="Retrovirus zinc finger-like domains"/>
    <property type="match status" value="1"/>
</dbReference>
<dbReference type="Gene3D" id="2.40.70.10">
    <property type="entry name" value="Acid Proteases"/>
    <property type="match status" value="1"/>
</dbReference>
<dbReference type="GO" id="GO:0003676">
    <property type="term" value="F:nucleic acid binding"/>
    <property type="evidence" value="ECO:0007669"/>
    <property type="project" value="InterPro"/>
</dbReference>
<dbReference type="Gene3D" id="4.10.60.10">
    <property type="entry name" value="Zinc finger, CCHC-type"/>
    <property type="match status" value="1"/>
</dbReference>
<dbReference type="AlphaFoldDB" id="A0A2Z6MZD2"/>
<evidence type="ECO:0000256" key="3">
    <source>
        <dbReference type="PROSITE-ProRule" id="PRU00047"/>
    </source>
</evidence>
<evidence type="ECO:0000256" key="2">
    <source>
        <dbReference type="ARBA" id="ARBA00022750"/>
    </source>
</evidence>
<dbReference type="SUPFAM" id="SSF56672">
    <property type="entry name" value="DNA/RNA polymerases"/>
    <property type="match status" value="1"/>
</dbReference>
<evidence type="ECO:0000313" key="7">
    <source>
        <dbReference type="EMBL" id="GAU37126.1"/>
    </source>
</evidence>
<dbReference type="InterPro" id="IPR021109">
    <property type="entry name" value="Peptidase_aspartic_dom_sf"/>
</dbReference>
<dbReference type="InterPro" id="IPR054722">
    <property type="entry name" value="PolX-like_BBD"/>
</dbReference>
<keyword evidence="3" id="KW-0863">Zinc-finger</keyword>
<dbReference type="InterPro" id="IPR001878">
    <property type="entry name" value="Znf_CCHC"/>
</dbReference>
<dbReference type="EMBL" id="DF973655">
    <property type="protein sequence ID" value="GAU37126.1"/>
    <property type="molecule type" value="Genomic_DNA"/>
</dbReference>
<dbReference type="SUPFAM" id="SSF53098">
    <property type="entry name" value="Ribonuclease H-like"/>
    <property type="match status" value="1"/>
</dbReference>
<evidence type="ECO:0000256" key="4">
    <source>
        <dbReference type="SAM" id="MobiDB-lite"/>
    </source>
</evidence>
<dbReference type="PANTHER" id="PTHR42648:SF18">
    <property type="entry name" value="RETROTRANSPOSON, UNCLASSIFIED-LIKE PROTEIN"/>
    <property type="match status" value="1"/>
</dbReference>
<keyword evidence="2" id="KW-0064">Aspartyl protease</keyword>
<dbReference type="GO" id="GO:0008270">
    <property type="term" value="F:zinc ion binding"/>
    <property type="evidence" value="ECO:0007669"/>
    <property type="project" value="UniProtKB-KW"/>
</dbReference>
<dbReference type="Gene3D" id="3.30.420.10">
    <property type="entry name" value="Ribonuclease H-like superfamily/Ribonuclease H"/>
    <property type="match status" value="1"/>
</dbReference>
<dbReference type="GO" id="GO:0004190">
    <property type="term" value="F:aspartic-type endopeptidase activity"/>
    <property type="evidence" value="ECO:0007669"/>
    <property type="project" value="UniProtKB-KW"/>
</dbReference>
<dbReference type="PROSITE" id="PS50994">
    <property type="entry name" value="INTEGRASE"/>
    <property type="match status" value="1"/>
</dbReference>
<feature type="domain" description="CCHC-type" evidence="5">
    <location>
        <begin position="274"/>
        <end position="287"/>
    </location>
</feature>
<dbReference type="InterPro" id="IPR036875">
    <property type="entry name" value="Znf_CCHC_sf"/>
</dbReference>
<proteinExistence type="predicted"/>
<dbReference type="Pfam" id="PF00665">
    <property type="entry name" value="rve"/>
    <property type="match status" value="1"/>
</dbReference>
<dbReference type="Pfam" id="PF14223">
    <property type="entry name" value="Retrotran_gag_2"/>
    <property type="match status" value="1"/>
</dbReference>
<dbReference type="PANTHER" id="PTHR42648">
    <property type="entry name" value="TRANSPOSASE, PUTATIVE-RELATED"/>
    <property type="match status" value="1"/>
</dbReference>
<dbReference type="Proteomes" id="UP000242715">
    <property type="component" value="Unassembled WGS sequence"/>
</dbReference>
<dbReference type="InterPro" id="IPR043502">
    <property type="entry name" value="DNA/RNA_pol_sf"/>
</dbReference>
<keyword evidence="1" id="KW-0645">Protease</keyword>
<dbReference type="Pfam" id="PF00098">
    <property type="entry name" value="zf-CCHC"/>
    <property type="match status" value="1"/>
</dbReference>
<evidence type="ECO:0000259" key="5">
    <source>
        <dbReference type="PROSITE" id="PS50158"/>
    </source>
</evidence>
<sequence>MANQNTTSTQFPANLPVFKGENYDRWCAQMKVIFRFQDVLETVINGVAELAANADEAARTHHHELKKKEAKALFIIHQCVDPNIFEKIIEEETSKGACDTLRNTYGGDEKLKGIKLQALRRQYEMMQMNDQETIAEYLARMLSLTNLMKACGEALSDRSKIEKVLRTLTEKFDHIVVAIEESKNLATMKIEDLQAYLEAHELRVKQRSSNKAVEQALQAKIQNKNYKGKDKWKKKKEESENSSKNSKTQAAGSIKGNQNKKNPKKKIDKKDIQCYNCQNYGHYARECNSKKVERGDKDEAQFANGGGSDSDDSLLMAITNSEVDKSNLWYLDTGCSNHMTGNKKWFMMLDYSVRRSIKFADNSQVISARMGTVLVKRNDGHESVINEKRTGYGIIDCCVAKQTRNSFKNELPMNSTHKLKMVYSDVCGPFEVKSIGGNSYFLTFIDDYTRHVWLYLIEKKSEVFIKFKKFKSLVEKQSGCSLKKLRTDGGGEYTSLEFAKFCEDERIVHEITSPYTPQHNGVAERKNRSIMNMARSMLKGKNMPHKFRGETTSTAVHIINRIPTKKLKNKTPHEAWTEGWDWTEGTSSMPSTKLVLEEIVKFWRSPDGIAIWLLLPHSSPSSSLKPLTQAVVLPLSHCRPLMNPSYSLSLTIVISLSLVIAISNPRSRHYLMQSYLGNPRYETSVSLPLSHTSSVTTPASGSVITRLVCRNCPVSVFGRNFGMDLVCIPLSGIDVIFGMNWLVFNQVHINCCEKTVIFPKSEGSLSSMNGEEVKESLNDHGELFIVFGSLKLEGGAKLEEIPVVGEFSDVFPEDISDLPPERKVEFSIDLVPGTSLISMAPYRMSASELNELKKQHEELLERKFIRPRTR</sequence>
<dbReference type="Gene3D" id="3.10.10.10">
    <property type="entry name" value="HIV Type 1 Reverse Transcriptase, subunit A, domain 1"/>
    <property type="match status" value="1"/>
</dbReference>
<dbReference type="PROSITE" id="PS50158">
    <property type="entry name" value="ZF_CCHC"/>
    <property type="match status" value="1"/>
</dbReference>
<dbReference type="InterPro" id="IPR012337">
    <property type="entry name" value="RNaseH-like_sf"/>
</dbReference>
<dbReference type="Pfam" id="PF08284">
    <property type="entry name" value="RVP_2"/>
    <property type="match status" value="1"/>
</dbReference>